<protein>
    <submittedName>
        <fullName evidence="2">Uncharacterized protein</fullName>
    </submittedName>
</protein>
<comment type="caution">
    <text evidence="2">The sequence shown here is derived from an EMBL/GenBank/DDBJ whole genome shotgun (WGS) entry which is preliminary data.</text>
</comment>
<dbReference type="VEuPathDB" id="FungiDB:F4678DRAFT_59096"/>
<reference evidence="2" key="1">
    <citation type="submission" date="2022-07" db="EMBL/GenBank/DDBJ databases">
        <title>Genome Sequence of Xylaria arbuscula.</title>
        <authorList>
            <person name="Buettner E."/>
        </authorList>
    </citation>
    <scope>NUCLEOTIDE SEQUENCE</scope>
    <source>
        <strain evidence="2">VT107</strain>
    </source>
</reference>
<gene>
    <name evidence="2" type="ORF">NPX13_g2373</name>
</gene>
<keyword evidence="1" id="KW-0812">Transmembrane</keyword>
<keyword evidence="3" id="KW-1185">Reference proteome</keyword>
<feature type="transmembrane region" description="Helical" evidence="1">
    <location>
        <begin position="289"/>
        <end position="309"/>
    </location>
</feature>
<organism evidence="2 3">
    <name type="scientific">Xylaria arbuscula</name>
    <dbReference type="NCBI Taxonomy" id="114810"/>
    <lineage>
        <taxon>Eukaryota</taxon>
        <taxon>Fungi</taxon>
        <taxon>Dikarya</taxon>
        <taxon>Ascomycota</taxon>
        <taxon>Pezizomycotina</taxon>
        <taxon>Sordariomycetes</taxon>
        <taxon>Xylariomycetidae</taxon>
        <taxon>Xylariales</taxon>
        <taxon>Xylariaceae</taxon>
        <taxon>Xylaria</taxon>
    </lineage>
</organism>
<feature type="transmembrane region" description="Helical" evidence="1">
    <location>
        <begin position="181"/>
        <end position="205"/>
    </location>
</feature>
<feature type="transmembrane region" description="Helical" evidence="1">
    <location>
        <begin position="321"/>
        <end position="347"/>
    </location>
</feature>
<accession>A0A9W8TNT5</accession>
<evidence type="ECO:0000313" key="3">
    <source>
        <dbReference type="Proteomes" id="UP001148614"/>
    </source>
</evidence>
<name>A0A9W8TNT5_9PEZI</name>
<proteinExistence type="predicted"/>
<evidence type="ECO:0000256" key="1">
    <source>
        <dbReference type="SAM" id="Phobius"/>
    </source>
</evidence>
<keyword evidence="1" id="KW-0472">Membrane</keyword>
<keyword evidence="1" id="KW-1133">Transmembrane helix</keyword>
<evidence type="ECO:0000313" key="2">
    <source>
        <dbReference type="EMBL" id="KAJ3578197.1"/>
    </source>
</evidence>
<feature type="transmembrane region" description="Helical" evidence="1">
    <location>
        <begin position="367"/>
        <end position="389"/>
    </location>
</feature>
<dbReference type="EMBL" id="JANPWZ010000246">
    <property type="protein sequence ID" value="KAJ3578197.1"/>
    <property type="molecule type" value="Genomic_DNA"/>
</dbReference>
<dbReference type="PANTHER" id="PTHR35043:SF8">
    <property type="entry name" value="DUF4220 DOMAIN-CONTAINING PROTEIN"/>
    <property type="match status" value="1"/>
</dbReference>
<dbReference type="PANTHER" id="PTHR35043">
    <property type="entry name" value="TRANSCRIPTION FACTOR DOMAIN-CONTAINING PROTEIN"/>
    <property type="match status" value="1"/>
</dbReference>
<dbReference type="AlphaFoldDB" id="A0A9W8TNT5"/>
<sequence length="416" mass="47274">MNNTEATVGWVPEPEGRGTATLISTCFLAIFTCVWSVIHTNLPAEDESGFAIFFRKVRWSLWAVYAPELVMTHAATQWQGACRSRSEMQALGLSHWELVHSFFALSGGFILHPSGSDDLPPFAINAKALHYLVDKGYVDPPSITAKEIWDRSKKDRFSKVAALVQSLYVVTQVISRAFQHLAISCLELVTVAFLLCTAVTCYFWLRKALDVKTHEHIYLKIPMATMLLEAGYSAEKPFVHTPMDFIEQPGWFFWTRHPLFENFGGISGRPLRRIPNDFYDPPSTLNMAFFLWVVSMAHLGIHVFGWGVMFPTKIEWYLWQVASLGLLGIFFSGILNVLAVLPGWGFRINTLGIWYSTPKNDTFWRKWALNGPSLVLAGLYYIAKTYLIVECFLSLRLMPSSAYQTVNWTRYLIRGS</sequence>
<dbReference type="Proteomes" id="UP001148614">
    <property type="component" value="Unassembled WGS sequence"/>
</dbReference>